<comment type="caution">
    <text evidence="4">The sequence shown here is derived from an EMBL/GenBank/DDBJ whole genome shotgun (WGS) entry which is preliminary data.</text>
</comment>
<dbReference type="Gene3D" id="3.40.50.10320">
    <property type="entry name" value="LmbE-like"/>
    <property type="match status" value="1"/>
</dbReference>
<dbReference type="Proteomes" id="UP001444661">
    <property type="component" value="Unassembled WGS sequence"/>
</dbReference>
<organism evidence="4 5">
    <name type="scientific">Apiospora rasikravindrae</name>
    <dbReference type="NCBI Taxonomy" id="990691"/>
    <lineage>
        <taxon>Eukaryota</taxon>
        <taxon>Fungi</taxon>
        <taxon>Dikarya</taxon>
        <taxon>Ascomycota</taxon>
        <taxon>Pezizomycotina</taxon>
        <taxon>Sordariomycetes</taxon>
        <taxon>Xylariomycetidae</taxon>
        <taxon>Amphisphaeriales</taxon>
        <taxon>Apiosporaceae</taxon>
        <taxon>Apiospora</taxon>
    </lineage>
</organism>
<dbReference type="SUPFAM" id="SSF102588">
    <property type="entry name" value="LmbE-like"/>
    <property type="match status" value="1"/>
</dbReference>
<dbReference type="EC" id="3.5.1.89" evidence="2"/>
<dbReference type="InterPro" id="IPR003737">
    <property type="entry name" value="GlcNAc_PI_deacetylase-related"/>
</dbReference>
<dbReference type="EMBL" id="JAQQWK010000012">
    <property type="protein sequence ID" value="KAK8022098.1"/>
    <property type="molecule type" value="Genomic_DNA"/>
</dbReference>
<evidence type="ECO:0000256" key="1">
    <source>
        <dbReference type="ARBA" id="ARBA00006066"/>
    </source>
</evidence>
<dbReference type="InterPro" id="IPR024078">
    <property type="entry name" value="LmbE-like_dom_sf"/>
</dbReference>
<protein>
    <recommendedName>
        <fullName evidence="2">N-acetylglucosaminylphosphatidylinositol deacetylase</fullName>
        <ecNumber evidence="2">3.5.1.89</ecNumber>
    </recommendedName>
</protein>
<sequence length="391" mass="41763">MAATTWAAGLAAAAVVLPSLYVYTASVIATRFPTLRNKRICLLIAHPDDEAMFFAPTLLALTRPDTGNHVKILCLSTGDQDGMGHVRRTELKKSAMLLGLRDEDDAFVVDDPYFYQAGASDPATSLEDNPILTPALSHHYRDFRDSITETWDTGKVATLLSAAFAPQLSRQQAASAQPPTASIDVLLTFDAGGVSAHPNHISLYHGARRFISALTAGKAGYACPVDLYTLTTVGFVRKYCGFLDVFATIFSATLGAGANMAASATSGFGGNNKRDLKNKSDKGQPGPAGDRDGPLWRPRERRHGPPGHDAGPQEPDGLVPLGLDHPEPVHVLERAEVGEGVVIASPESVSQFKASVSGNYIHTSRHGMSCGSQIRILHTWAVCNRPGPPIF</sequence>
<evidence type="ECO:0000313" key="4">
    <source>
        <dbReference type="EMBL" id="KAK8022098.1"/>
    </source>
</evidence>
<feature type="compositionally biased region" description="Basic and acidic residues" evidence="3">
    <location>
        <begin position="289"/>
        <end position="298"/>
    </location>
</feature>
<evidence type="ECO:0000256" key="3">
    <source>
        <dbReference type="SAM" id="MobiDB-lite"/>
    </source>
</evidence>
<dbReference type="Pfam" id="PF02585">
    <property type="entry name" value="PIG-L"/>
    <property type="match status" value="1"/>
</dbReference>
<proteinExistence type="inferred from homology"/>
<gene>
    <name evidence="4" type="ORF">PG993_012865</name>
</gene>
<dbReference type="PANTHER" id="PTHR12993:SF11">
    <property type="entry name" value="N-ACETYLGLUCOSAMINYL-PHOSPHATIDYLINOSITOL DE-N-ACETYLASE"/>
    <property type="match status" value="1"/>
</dbReference>
<dbReference type="PANTHER" id="PTHR12993">
    <property type="entry name" value="N-ACETYLGLUCOSAMINYL-PHOSPHATIDYLINOSITOL DE-N-ACETYLASE-RELATED"/>
    <property type="match status" value="1"/>
</dbReference>
<evidence type="ECO:0000256" key="2">
    <source>
        <dbReference type="ARBA" id="ARBA00012176"/>
    </source>
</evidence>
<comment type="similarity">
    <text evidence="1">Belongs to the PIGL family.</text>
</comment>
<keyword evidence="5" id="KW-1185">Reference proteome</keyword>
<feature type="region of interest" description="Disordered" evidence="3">
    <location>
        <begin position="267"/>
        <end position="323"/>
    </location>
</feature>
<name>A0ABR1RW46_9PEZI</name>
<reference evidence="4 5" key="1">
    <citation type="submission" date="2023-01" db="EMBL/GenBank/DDBJ databases">
        <title>Analysis of 21 Apiospora genomes using comparative genomics revels a genus with tremendous synthesis potential of carbohydrate active enzymes and secondary metabolites.</title>
        <authorList>
            <person name="Sorensen T."/>
        </authorList>
    </citation>
    <scope>NUCLEOTIDE SEQUENCE [LARGE SCALE GENOMIC DNA]</scope>
    <source>
        <strain evidence="4 5">CBS 33761</strain>
    </source>
</reference>
<accession>A0ABR1RW46</accession>
<evidence type="ECO:0000313" key="5">
    <source>
        <dbReference type="Proteomes" id="UP001444661"/>
    </source>
</evidence>
<feature type="compositionally biased region" description="Basic and acidic residues" evidence="3">
    <location>
        <begin position="272"/>
        <end position="282"/>
    </location>
</feature>